<dbReference type="Pfam" id="PF12796">
    <property type="entry name" value="Ank_2"/>
    <property type="match status" value="1"/>
</dbReference>
<dbReference type="AlphaFoldDB" id="A0A4W5M5D5"/>
<dbReference type="PANTHER" id="PTHR24171">
    <property type="entry name" value="ANKYRIN REPEAT DOMAIN-CONTAINING PROTEIN 39-RELATED"/>
    <property type="match status" value="1"/>
</dbReference>
<dbReference type="InterPro" id="IPR036770">
    <property type="entry name" value="Ankyrin_rpt-contain_sf"/>
</dbReference>
<dbReference type="InterPro" id="IPR002110">
    <property type="entry name" value="Ankyrin_rpt"/>
</dbReference>
<reference evidence="4" key="2">
    <citation type="submission" date="2025-08" db="UniProtKB">
        <authorList>
            <consortium name="Ensembl"/>
        </authorList>
    </citation>
    <scope>IDENTIFICATION</scope>
</reference>
<keyword evidence="1" id="KW-0677">Repeat</keyword>
<evidence type="ECO:0000256" key="3">
    <source>
        <dbReference type="PROSITE-ProRule" id="PRU00023"/>
    </source>
</evidence>
<dbReference type="Ensembl" id="ENSHHUT00000034597.1">
    <property type="protein sequence ID" value="ENSHHUP00000033248.1"/>
    <property type="gene ID" value="ENSHHUG00000021027.1"/>
</dbReference>
<organism evidence="4 5">
    <name type="scientific">Hucho hucho</name>
    <name type="common">huchen</name>
    <dbReference type="NCBI Taxonomy" id="62062"/>
    <lineage>
        <taxon>Eukaryota</taxon>
        <taxon>Metazoa</taxon>
        <taxon>Chordata</taxon>
        <taxon>Craniata</taxon>
        <taxon>Vertebrata</taxon>
        <taxon>Euteleostomi</taxon>
        <taxon>Actinopterygii</taxon>
        <taxon>Neopterygii</taxon>
        <taxon>Teleostei</taxon>
        <taxon>Protacanthopterygii</taxon>
        <taxon>Salmoniformes</taxon>
        <taxon>Salmonidae</taxon>
        <taxon>Salmoninae</taxon>
        <taxon>Hucho</taxon>
    </lineage>
</organism>
<dbReference type="Gene3D" id="1.25.40.20">
    <property type="entry name" value="Ankyrin repeat-containing domain"/>
    <property type="match status" value="1"/>
</dbReference>
<evidence type="ECO:0000313" key="4">
    <source>
        <dbReference type="Ensembl" id="ENSHHUP00000033248.1"/>
    </source>
</evidence>
<name>A0A4W5M5D5_9TELE</name>
<evidence type="ECO:0000313" key="5">
    <source>
        <dbReference type="Proteomes" id="UP000314982"/>
    </source>
</evidence>
<reference evidence="4" key="3">
    <citation type="submission" date="2025-09" db="UniProtKB">
        <authorList>
            <consortium name="Ensembl"/>
        </authorList>
    </citation>
    <scope>IDENTIFICATION</scope>
</reference>
<keyword evidence="5" id="KW-1185">Reference proteome</keyword>
<reference evidence="5" key="1">
    <citation type="submission" date="2018-06" db="EMBL/GenBank/DDBJ databases">
        <title>Genome assembly of Danube salmon.</title>
        <authorList>
            <person name="Macqueen D.J."/>
            <person name="Gundappa M.K."/>
        </authorList>
    </citation>
    <scope>NUCLEOTIDE SEQUENCE [LARGE SCALE GENOMIC DNA]</scope>
</reference>
<feature type="repeat" description="ANK" evidence="3">
    <location>
        <begin position="26"/>
        <end position="58"/>
    </location>
</feature>
<keyword evidence="2 3" id="KW-0040">ANK repeat</keyword>
<accession>A0A4W5M5D5</accession>
<proteinExistence type="predicted"/>
<evidence type="ECO:0000256" key="1">
    <source>
        <dbReference type="ARBA" id="ARBA00022737"/>
    </source>
</evidence>
<sequence>MYKRLNVLTSTILKSVIPVSSLQDNEKRTPLHAAAYLGDTEILELLILSGARVNAKDNKWLTPLHRAVASCSEVRVLILSADTHTPVHMCLTVKCVVIFKCTFKQS</sequence>
<dbReference type="SMART" id="SM00248">
    <property type="entry name" value="ANK"/>
    <property type="match status" value="1"/>
</dbReference>
<dbReference type="PROSITE" id="PS50297">
    <property type="entry name" value="ANK_REP_REGION"/>
    <property type="match status" value="1"/>
</dbReference>
<dbReference type="Proteomes" id="UP000314982">
    <property type="component" value="Unassembled WGS sequence"/>
</dbReference>
<protein>
    <submittedName>
        <fullName evidence="4">Uncharacterized protein</fullName>
    </submittedName>
</protein>
<dbReference type="GeneTree" id="ENSGT00950000182908"/>
<evidence type="ECO:0000256" key="2">
    <source>
        <dbReference type="ARBA" id="ARBA00023043"/>
    </source>
</evidence>
<dbReference type="SUPFAM" id="SSF48403">
    <property type="entry name" value="Ankyrin repeat"/>
    <property type="match status" value="1"/>
</dbReference>
<dbReference type="PANTHER" id="PTHR24171:SF9">
    <property type="entry name" value="ANKYRIN REPEAT DOMAIN-CONTAINING PROTEIN 39"/>
    <property type="match status" value="1"/>
</dbReference>
<dbReference type="PROSITE" id="PS50088">
    <property type="entry name" value="ANK_REPEAT"/>
    <property type="match status" value="1"/>
</dbReference>